<comment type="similarity">
    <text evidence="2">Belongs to the SusD family.</text>
</comment>
<evidence type="ECO:0000256" key="1">
    <source>
        <dbReference type="ARBA" id="ARBA00004442"/>
    </source>
</evidence>
<comment type="caution">
    <text evidence="9">The sequence shown here is derived from an EMBL/GenBank/DDBJ whole genome shotgun (WGS) entry which is preliminary data.</text>
</comment>
<dbReference type="Proteomes" id="UP000295468">
    <property type="component" value="Unassembled WGS sequence"/>
</dbReference>
<keyword evidence="5" id="KW-0998">Cell outer membrane</keyword>
<dbReference type="GO" id="GO:0009279">
    <property type="term" value="C:cell outer membrane"/>
    <property type="evidence" value="ECO:0007669"/>
    <property type="project" value="UniProtKB-SubCell"/>
</dbReference>
<dbReference type="Gene3D" id="1.25.40.390">
    <property type="match status" value="1"/>
</dbReference>
<evidence type="ECO:0000313" key="10">
    <source>
        <dbReference type="Proteomes" id="UP000295468"/>
    </source>
</evidence>
<name>A0A4R6TWC5_9FLAO</name>
<evidence type="ECO:0000259" key="7">
    <source>
        <dbReference type="Pfam" id="PF07980"/>
    </source>
</evidence>
<sequence length="541" mass="59296">MKREQLKKLMLVTLSSAFVLSCTDLEISESDSIFPETSTGGFDGVNDPGSAVDQLYNDMNGQFGDQANLFALSEVSTDELLVPTRGTDWGDNGIWRTLHTHTWSPSHQFILNTWNQFNQNVFRASEVIDSRSNATAEQVANAKFVRGFSMWVVMDLFGQVPFREVDEGPDISPRVLTRAEAADFVISDLTDAIAGLPVVNANDLEGTKRASKAAAQYMLAKVLLNKHIYTGGAPDTGDMNQVVSLVDEINGAGFDLQEGFFDIFTETADSETIWWRPAAVGNRIWNTLHYNMSPEITGGGWNGFTTLAEFYDMFEGPSDSNVEGGAQEERRGGVPLGGTPFVDTNDDGVDDNVVGGVDNNGDGFIDGSNVGYGFLLGQQYNYDGSKLKTRPGGDLNFTKSLPGLVGNGEDTGIRVIKYNPRHGGFTPHLIIFRYADAHLMKAEAILRGASGGDATALVNELRVLRGATPLGSVTEADLLEERGRELYDEFWRRNDMIRFGQYTRDWEFKEATAVGDETKNLFPIPVNALLSNPNLVQNPGY</sequence>
<evidence type="ECO:0000259" key="8">
    <source>
        <dbReference type="Pfam" id="PF14322"/>
    </source>
</evidence>
<evidence type="ECO:0000256" key="3">
    <source>
        <dbReference type="ARBA" id="ARBA00022729"/>
    </source>
</evidence>
<keyword evidence="3" id="KW-0732">Signal</keyword>
<evidence type="ECO:0000256" key="2">
    <source>
        <dbReference type="ARBA" id="ARBA00006275"/>
    </source>
</evidence>
<accession>A0A4R6TWC5</accession>
<keyword evidence="4" id="KW-0472">Membrane</keyword>
<protein>
    <submittedName>
        <fullName evidence="9">Putative outer membrane starch-binding protein</fullName>
    </submittedName>
</protein>
<dbReference type="SUPFAM" id="SSF48452">
    <property type="entry name" value="TPR-like"/>
    <property type="match status" value="1"/>
</dbReference>
<dbReference type="InterPro" id="IPR012944">
    <property type="entry name" value="SusD_RagB_dom"/>
</dbReference>
<dbReference type="AlphaFoldDB" id="A0A4R6TWC5"/>
<reference evidence="9 10" key="1">
    <citation type="submission" date="2019-03" db="EMBL/GenBank/DDBJ databases">
        <title>Genomic Encyclopedia of Archaeal and Bacterial Type Strains, Phase II (KMG-II): from individual species to whole genera.</title>
        <authorList>
            <person name="Goeker M."/>
        </authorList>
    </citation>
    <scope>NUCLEOTIDE SEQUENCE [LARGE SCALE GENOMIC DNA]</scope>
    <source>
        <strain evidence="9 10">DSM 18435</strain>
    </source>
</reference>
<organism evidence="9 10">
    <name type="scientific">Zeaxanthinibacter enoshimensis</name>
    <dbReference type="NCBI Taxonomy" id="392009"/>
    <lineage>
        <taxon>Bacteria</taxon>
        <taxon>Pseudomonadati</taxon>
        <taxon>Bacteroidota</taxon>
        <taxon>Flavobacteriia</taxon>
        <taxon>Flavobacteriales</taxon>
        <taxon>Flavobacteriaceae</taxon>
        <taxon>Zeaxanthinibacter</taxon>
    </lineage>
</organism>
<evidence type="ECO:0000313" key="9">
    <source>
        <dbReference type="EMBL" id="TDQ33258.1"/>
    </source>
</evidence>
<dbReference type="EMBL" id="SNYI01000001">
    <property type="protein sequence ID" value="TDQ33258.1"/>
    <property type="molecule type" value="Genomic_DNA"/>
</dbReference>
<comment type="subcellular location">
    <subcellularLocation>
        <location evidence="1">Cell outer membrane</location>
    </subcellularLocation>
</comment>
<dbReference type="PROSITE" id="PS51257">
    <property type="entry name" value="PROKAR_LIPOPROTEIN"/>
    <property type="match status" value="1"/>
</dbReference>
<dbReference type="InterPro" id="IPR033985">
    <property type="entry name" value="SusD-like_N"/>
</dbReference>
<dbReference type="Pfam" id="PF14322">
    <property type="entry name" value="SusD-like_3"/>
    <property type="match status" value="1"/>
</dbReference>
<dbReference type="RefSeq" id="WP_243744146.1">
    <property type="nucleotide sequence ID" value="NZ_SNYI01000001.1"/>
</dbReference>
<gene>
    <name evidence="9" type="ORF">CLV82_1096</name>
</gene>
<feature type="domain" description="SusD-like N-terminal" evidence="8">
    <location>
        <begin position="89"/>
        <end position="224"/>
    </location>
</feature>
<evidence type="ECO:0000256" key="6">
    <source>
        <dbReference type="SAM" id="MobiDB-lite"/>
    </source>
</evidence>
<dbReference type="InterPro" id="IPR011990">
    <property type="entry name" value="TPR-like_helical_dom_sf"/>
</dbReference>
<dbReference type="Pfam" id="PF07980">
    <property type="entry name" value="SusD_RagB"/>
    <property type="match status" value="1"/>
</dbReference>
<proteinExistence type="inferred from homology"/>
<feature type="domain" description="RagB/SusD" evidence="7">
    <location>
        <begin position="271"/>
        <end position="541"/>
    </location>
</feature>
<keyword evidence="10" id="KW-1185">Reference proteome</keyword>
<feature type="region of interest" description="Disordered" evidence="6">
    <location>
        <begin position="319"/>
        <end position="347"/>
    </location>
</feature>
<evidence type="ECO:0000256" key="5">
    <source>
        <dbReference type="ARBA" id="ARBA00023237"/>
    </source>
</evidence>
<evidence type="ECO:0000256" key="4">
    <source>
        <dbReference type="ARBA" id="ARBA00023136"/>
    </source>
</evidence>